<dbReference type="GO" id="GO:0005886">
    <property type="term" value="C:plasma membrane"/>
    <property type="evidence" value="ECO:0007669"/>
    <property type="project" value="TreeGrafter"/>
</dbReference>
<dbReference type="GO" id="GO:0042597">
    <property type="term" value="C:periplasmic space"/>
    <property type="evidence" value="ECO:0007669"/>
    <property type="project" value="UniProtKB-SubCell"/>
</dbReference>
<dbReference type="GO" id="GO:0046688">
    <property type="term" value="P:response to copper ion"/>
    <property type="evidence" value="ECO:0007669"/>
    <property type="project" value="InterPro"/>
</dbReference>
<dbReference type="InterPro" id="IPR007348">
    <property type="entry name" value="CopC_dom"/>
</dbReference>
<protein>
    <submittedName>
        <fullName evidence="9">Copper resistance protein CopC</fullName>
    </submittedName>
</protein>
<keyword evidence="10" id="KW-1185">Reference proteome</keyword>
<keyword evidence="6" id="KW-0186">Copper</keyword>
<dbReference type="InterPro" id="IPR014756">
    <property type="entry name" value="Ig_E-set"/>
</dbReference>
<evidence type="ECO:0000256" key="2">
    <source>
        <dbReference type="ARBA" id="ARBA00010509"/>
    </source>
</evidence>
<evidence type="ECO:0000313" key="10">
    <source>
        <dbReference type="Proteomes" id="UP000235616"/>
    </source>
</evidence>
<keyword evidence="3" id="KW-0479">Metal-binding</keyword>
<keyword evidence="5" id="KW-0574">Periplasm</keyword>
<dbReference type="InterPro" id="IPR032694">
    <property type="entry name" value="CopC/D"/>
</dbReference>
<evidence type="ECO:0000256" key="5">
    <source>
        <dbReference type="ARBA" id="ARBA00022764"/>
    </source>
</evidence>
<dbReference type="InterPro" id="IPR047685">
    <property type="entry name" value="CopC-like"/>
</dbReference>
<evidence type="ECO:0000256" key="3">
    <source>
        <dbReference type="ARBA" id="ARBA00022723"/>
    </source>
</evidence>
<comment type="caution">
    <text evidence="9">The sequence shown here is derived from an EMBL/GenBank/DDBJ whole genome shotgun (WGS) entry which is preliminary data.</text>
</comment>
<dbReference type="PANTHER" id="PTHR34820">
    <property type="entry name" value="INNER MEMBRANE PROTEIN YEBZ"/>
    <property type="match status" value="1"/>
</dbReference>
<evidence type="ECO:0000313" key="9">
    <source>
        <dbReference type="EMBL" id="PMS19699.1"/>
    </source>
</evidence>
<dbReference type="Pfam" id="PF04234">
    <property type="entry name" value="CopC"/>
    <property type="match status" value="1"/>
</dbReference>
<evidence type="ECO:0000256" key="1">
    <source>
        <dbReference type="ARBA" id="ARBA00004418"/>
    </source>
</evidence>
<dbReference type="InterPro" id="IPR014755">
    <property type="entry name" value="Cu-Rt/internalin_Ig-like"/>
</dbReference>
<dbReference type="GO" id="GO:0006825">
    <property type="term" value="P:copper ion transport"/>
    <property type="evidence" value="ECO:0007669"/>
    <property type="project" value="InterPro"/>
</dbReference>
<feature type="signal peptide" evidence="7">
    <location>
        <begin position="1"/>
        <end position="27"/>
    </location>
</feature>
<feature type="chain" id="PRO_5014730899" evidence="7">
    <location>
        <begin position="28"/>
        <end position="124"/>
    </location>
</feature>
<evidence type="ECO:0000256" key="6">
    <source>
        <dbReference type="ARBA" id="ARBA00023008"/>
    </source>
</evidence>
<dbReference type="NCBIfam" id="NF033814">
    <property type="entry name" value="copper_CopC"/>
    <property type="match status" value="1"/>
</dbReference>
<feature type="domain" description="CopC" evidence="8">
    <location>
        <begin position="28"/>
        <end position="123"/>
    </location>
</feature>
<accession>A0A2N7VRC0</accession>
<name>A0A2N7VRC0_9BURK</name>
<gene>
    <name evidence="9" type="ORF">C0Z18_12715</name>
</gene>
<dbReference type="GO" id="GO:0005507">
    <property type="term" value="F:copper ion binding"/>
    <property type="evidence" value="ECO:0007669"/>
    <property type="project" value="InterPro"/>
</dbReference>
<sequence>MKTLTLRHLAGLSAASAIALVPVAALAHGKLETAAPALGSTVDVAPNTLRLAFNEDIEPNFSSVKVSDANGAQVTKEKARVDASNPRVMTLAVPKLTSGAYTVQWAVMTADAHKTKGTYTFKVK</sequence>
<evidence type="ECO:0000259" key="8">
    <source>
        <dbReference type="Pfam" id="PF04234"/>
    </source>
</evidence>
<dbReference type="OrthoDB" id="9796814at2"/>
<reference evidence="9 10" key="1">
    <citation type="submission" date="2018-01" db="EMBL/GenBank/DDBJ databases">
        <title>Whole genome analyses suggest that Burkholderia sensu lato contains two further novel genera in the rhizoxinica-symbiotica group Mycetohabitans gen. nov., and Trinickia gen. nov.: implications for the evolution of diazotrophy and nodulation in the Burkholderiaceae.</title>
        <authorList>
            <person name="Estrada-de los Santos P."/>
            <person name="Palmer M."/>
            <person name="Chavez-Ramirez B."/>
            <person name="Beukes C."/>
            <person name="Steenkamp E.T."/>
            <person name="Hirsch A.M."/>
            <person name="Manyaka P."/>
            <person name="Maluk M."/>
            <person name="Lafos M."/>
            <person name="Crook M."/>
            <person name="Gross E."/>
            <person name="Simon M.F."/>
            <person name="Bueno dos Reis Junior F."/>
            <person name="Poole P.S."/>
            <person name="Venter S.N."/>
            <person name="James E.K."/>
        </authorList>
    </citation>
    <scope>NUCLEOTIDE SEQUENCE [LARGE SCALE GENOMIC DNA]</scope>
    <source>
        <strain evidence="9 10">GIMN1.004</strain>
    </source>
</reference>
<dbReference type="Gene3D" id="2.60.40.1220">
    <property type="match status" value="1"/>
</dbReference>
<keyword evidence="4 7" id="KW-0732">Signal</keyword>
<proteinExistence type="inferred from homology"/>
<organism evidence="9 10">
    <name type="scientific">Trinickia dabaoshanensis</name>
    <dbReference type="NCBI Taxonomy" id="564714"/>
    <lineage>
        <taxon>Bacteria</taxon>
        <taxon>Pseudomonadati</taxon>
        <taxon>Pseudomonadota</taxon>
        <taxon>Betaproteobacteria</taxon>
        <taxon>Burkholderiales</taxon>
        <taxon>Burkholderiaceae</taxon>
        <taxon>Trinickia</taxon>
    </lineage>
</organism>
<evidence type="ECO:0000256" key="7">
    <source>
        <dbReference type="SAM" id="SignalP"/>
    </source>
</evidence>
<dbReference type="EMBL" id="PNYA01000010">
    <property type="protein sequence ID" value="PMS19699.1"/>
    <property type="molecule type" value="Genomic_DNA"/>
</dbReference>
<comment type="subcellular location">
    <subcellularLocation>
        <location evidence="1">Periplasm</location>
    </subcellularLocation>
</comment>
<dbReference type="RefSeq" id="WP_102645772.1">
    <property type="nucleotide sequence ID" value="NZ_PNYA01000010.1"/>
</dbReference>
<dbReference type="SUPFAM" id="SSF81296">
    <property type="entry name" value="E set domains"/>
    <property type="match status" value="1"/>
</dbReference>
<dbReference type="AlphaFoldDB" id="A0A2N7VRC0"/>
<comment type="similarity">
    <text evidence="2">Belongs to the CopC family.</text>
</comment>
<dbReference type="Proteomes" id="UP000235616">
    <property type="component" value="Unassembled WGS sequence"/>
</dbReference>
<evidence type="ECO:0000256" key="4">
    <source>
        <dbReference type="ARBA" id="ARBA00022729"/>
    </source>
</evidence>
<dbReference type="PANTHER" id="PTHR34820:SF4">
    <property type="entry name" value="INNER MEMBRANE PROTEIN YEBZ"/>
    <property type="match status" value="1"/>
</dbReference>